<keyword evidence="1" id="KW-0472">Membrane</keyword>
<feature type="transmembrane region" description="Helical" evidence="1">
    <location>
        <begin position="12"/>
        <end position="31"/>
    </location>
</feature>
<keyword evidence="1" id="KW-1133">Transmembrane helix</keyword>
<evidence type="ECO:0000313" key="3">
    <source>
        <dbReference type="Proteomes" id="UP000717585"/>
    </source>
</evidence>
<dbReference type="EMBL" id="JAHDYR010000030">
    <property type="protein sequence ID" value="KAG9392921.1"/>
    <property type="molecule type" value="Genomic_DNA"/>
</dbReference>
<keyword evidence="3" id="KW-1185">Reference proteome</keyword>
<organism evidence="2 3">
    <name type="scientific">Carpediemonas membranifera</name>
    <dbReference type="NCBI Taxonomy" id="201153"/>
    <lineage>
        <taxon>Eukaryota</taxon>
        <taxon>Metamonada</taxon>
        <taxon>Carpediemonas-like organisms</taxon>
        <taxon>Carpediemonas</taxon>
    </lineage>
</organism>
<feature type="transmembrane region" description="Helical" evidence="1">
    <location>
        <begin position="127"/>
        <end position="148"/>
    </location>
</feature>
<gene>
    <name evidence="2" type="ORF">J8273_5733</name>
</gene>
<name>A0A8J6E1D5_9EUKA</name>
<proteinExistence type="predicted"/>
<dbReference type="AlphaFoldDB" id="A0A8J6E1D5"/>
<accession>A0A8J6E1D5</accession>
<feature type="transmembrane region" description="Helical" evidence="1">
    <location>
        <begin position="250"/>
        <end position="269"/>
    </location>
</feature>
<feature type="transmembrane region" description="Helical" evidence="1">
    <location>
        <begin position="84"/>
        <end position="106"/>
    </location>
</feature>
<sequence length="296" mass="33365">MLFELSVLSINALLSIPTFILSIGFRLMVVFDKSCQTKYFDRLSGLLTAINAFVLVYLILNICWVANILDHEAVGFMVDLSCRVVQSACAFVSFFLISFIKPFDLVNSYERRRPKVARRRWLGLPRWQWEVALYFSAVVGLADSLIFIDTYNLAFSLGIPVRVLFSIAMLCISLFAIITTVGFFIRRGRRLPIKAWTIVLAMLVGLNLIGMLHVVIELCRAVQAFSDDVLGETLASIVDYAVAFLLEMQVGVYMLFACLVVVLHAGFTVHHHMATSKTTTPTQDHHMYIYRGIFAG</sequence>
<feature type="transmembrane region" description="Helical" evidence="1">
    <location>
        <begin position="163"/>
        <end position="185"/>
    </location>
</feature>
<feature type="transmembrane region" description="Helical" evidence="1">
    <location>
        <begin position="197"/>
        <end position="216"/>
    </location>
</feature>
<keyword evidence="1" id="KW-0812">Transmembrane</keyword>
<feature type="transmembrane region" description="Helical" evidence="1">
    <location>
        <begin position="43"/>
        <end position="69"/>
    </location>
</feature>
<comment type="caution">
    <text evidence="2">The sequence shown here is derived from an EMBL/GenBank/DDBJ whole genome shotgun (WGS) entry which is preliminary data.</text>
</comment>
<dbReference type="Proteomes" id="UP000717585">
    <property type="component" value="Unassembled WGS sequence"/>
</dbReference>
<evidence type="ECO:0000256" key="1">
    <source>
        <dbReference type="SAM" id="Phobius"/>
    </source>
</evidence>
<protein>
    <submittedName>
        <fullName evidence="2">Uncharacterized protein</fullName>
    </submittedName>
</protein>
<reference evidence="2" key="1">
    <citation type="submission" date="2021-05" db="EMBL/GenBank/DDBJ databases">
        <title>A free-living protist that lacks canonical eukaryotic 1 DNA replication and segregation systems.</title>
        <authorList>
            <person name="Salas-Leiva D.E."/>
            <person name="Tromer E.C."/>
            <person name="Curtis B.A."/>
            <person name="Jerlstrom-Hultqvist J."/>
            <person name="Kolisko M."/>
            <person name="Yi Z."/>
            <person name="Salas-Leiva J.S."/>
            <person name="Gallot-Lavallee L."/>
            <person name="Kops G.J.P.L."/>
            <person name="Archibald J.M."/>
            <person name="Simpson A.G.B."/>
            <person name="Roger A.J."/>
        </authorList>
    </citation>
    <scope>NUCLEOTIDE SEQUENCE</scope>
    <source>
        <strain evidence="2">BICM</strain>
    </source>
</reference>
<evidence type="ECO:0000313" key="2">
    <source>
        <dbReference type="EMBL" id="KAG9392921.1"/>
    </source>
</evidence>